<dbReference type="Proteomes" id="UP000243579">
    <property type="component" value="Unassembled WGS sequence"/>
</dbReference>
<feature type="signal peptide" evidence="2">
    <location>
        <begin position="1"/>
        <end position="15"/>
    </location>
</feature>
<accession>A0A1V9ZN69</accession>
<dbReference type="EMBL" id="JNBR01000063">
    <property type="protein sequence ID" value="OQR99433.1"/>
    <property type="molecule type" value="Genomic_DNA"/>
</dbReference>
<evidence type="ECO:0000256" key="1">
    <source>
        <dbReference type="SAM" id="Phobius"/>
    </source>
</evidence>
<keyword evidence="1" id="KW-0472">Membrane</keyword>
<keyword evidence="2" id="KW-0732">Signal</keyword>
<evidence type="ECO:0000313" key="3">
    <source>
        <dbReference type="EMBL" id="OQR99433.1"/>
    </source>
</evidence>
<keyword evidence="1" id="KW-1133">Transmembrane helix</keyword>
<comment type="caution">
    <text evidence="3">The sequence shown here is derived from an EMBL/GenBank/DDBJ whole genome shotgun (WGS) entry which is preliminary data.</text>
</comment>
<feature type="chain" id="PRO_5012009060" description="Secreted protein" evidence="2">
    <location>
        <begin position="16"/>
        <end position="350"/>
    </location>
</feature>
<organism evidence="3 4">
    <name type="scientific">Achlya hypogyna</name>
    <name type="common">Oomycete</name>
    <name type="synonym">Protoachlya hypogyna</name>
    <dbReference type="NCBI Taxonomy" id="1202772"/>
    <lineage>
        <taxon>Eukaryota</taxon>
        <taxon>Sar</taxon>
        <taxon>Stramenopiles</taxon>
        <taxon>Oomycota</taxon>
        <taxon>Saprolegniomycetes</taxon>
        <taxon>Saprolegniales</taxon>
        <taxon>Achlyaceae</taxon>
        <taxon>Achlya</taxon>
    </lineage>
</organism>
<gene>
    <name evidence="3" type="ORF">ACHHYP_06171</name>
</gene>
<dbReference type="OrthoDB" id="70658at2759"/>
<protein>
    <recommendedName>
        <fullName evidence="5">Secreted protein</fullName>
    </recommendedName>
</protein>
<sequence length="350" mass="36391">MRTLLVFGIAACAQAHVAFYPIPFYRGEPTAADTAVSDTGSAWVPAQSLTLTEGTEIVTFPLPNFEGNASVWRHNTTYINATATPIGSYQLRPATPAAGLSTAEDTPAQPWKIAVVPSGAINGYALVRNSTLSPGNPECYSTTGTACYVRSNVNALAAALTAISSTDTTVQCGPDSGSVGNGTLWTEDPFSQCAAAREALRVPATTSSWQCISGNSGIVGVFFGKVSNSMQCVHGFPEPQNCTAFASQATCSLALGRLVGAVFGVATKDCGDYNACMSISRQVPIVTVRRSEALSWQAGAVFGATGVLAILGLSYIFGPRRQTPAVNIEATCTSSCADDDVPETRYVAAV</sequence>
<feature type="transmembrane region" description="Helical" evidence="1">
    <location>
        <begin position="294"/>
        <end position="317"/>
    </location>
</feature>
<name>A0A1V9ZN69_ACHHY</name>
<keyword evidence="1" id="KW-0812">Transmembrane</keyword>
<dbReference type="AlphaFoldDB" id="A0A1V9ZN69"/>
<evidence type="ECO:0000256" key="2">
    <source>
        <dbReference type="SAM" id="SignalP"/>
    </source>
</evidence>
<proteinExistence type="predicted"/>
<reference evidence="3 4" key="1">
    <citation type="journal article" date="2014" name="Genome Biol. Evol.">
        <title>The secreted proteins of Achlya hypogyna and Thraustotheca clavata identify the ancestral oomycete secretome and reveal gene acquisitions by horizontal gene transfer.</title>
        <authorList>
            <person name="Misner I."/>
            <person name="Blouin N."/>
            <person name="Leonard G."/>
            <person name="Richards T.A."/>
            <person name="Lane C.E."/>
        </authorList>
    </citation>
    <scope>NUCLEOTIDE SEQUENCE [LARGE SCALE GENOMIC DNA]</scope>
    <source>
        <strain evidence="3 4">ATCC 48635</strain>
    </source>
</reference>
<evidence type="ECO:0008006" key="5">
    <source>
        <dbReference type="Google" id="ProtNLM"/>
    </source>
</evidence>
<keyword evidence="4" id="KW-1185">Reference proteome</keyword>
<evidence type="ECO:0000313" key="4">
    <source>
        <dbReference type="Proteomes" id="UP000243579"/>
    </source>
</evidence>